<dbReference type="InterPro" id="IPR039911">
    <property type="entry name" value="JIP3/JIP4"/>
</dbReference>
<dbReference type="AlphaFoldDB" id="A0AAV2MUJ9"/>
<feature type="compositionally biased region" description="Basic residues" evidence="1">
    <location>
        <begin position="288"/>
        <end position="304"/>
    </location>
</feature>
<dbReference type="Pfam" id="PF19056">
    <property type="entry name" value="WD40_2"/>
    <property type="match status" value="1"/>
</dbReference>
<accession>A0AAV2MUJ9</accession>
<keyword evidence="3" id="KW-1185">Reference proteome</keyword>
<dbReference type="EMBL" id="OZ035831">
    <property type="protein sequence ID" value="CAL1616681.1"/>
    <property type="molecule type" value="Genomic_DNA"/>
</dbReference>
<organism evidence="2 3">
    <name type="scientific">Knipowitschia caucasica</name>
    <name type="common">Caucasian dwarf goby</name>
    <name type="synonym">Pomatoschistus caucasicus</name>
    <dbReference type="NCBI Taxonomy" id="637954"/>
    <lineage>
        <taxon>Eukaryota</taxon>
        <taxon>Metazoa</taxon>
        <taxon>Chordata</taxon>
        <taxon>Craniata</taxon>
        <taxon>Vertebrata</taxon>
        <taxon>Euteleostomi</taxon>
        <taxon>Actinopterygii</taxon>
        <taxon>Neopterygii</taxon>
        <taxon>Teleostei</taxon>
        <taxon>Neoteleostei</taxon>
        <taxon>Acanthomorphata</taxon>
        <taxon>Gobiaria</taxon>
        <taxon>Gobiiformes</taxon>
        <taxon>Gobioidei</taxon>
        <taxon>Gobiidae</taxon>
        <taxon>Gobiinae</taxon>
        <taxon>Knipowitschia</taxon>
    </lineage>
</organism>
<feature type="region of interest" description="Disordered" evidence="1">
    <location>
        <begin position="187"/>
        <end position="311"/>
    </location>
</feature>
<name>A0AAV2MUJ9_KNICA</name>
<evidence type="ECO:0000313" key="2">
    <source>
        <dbReference type="EMBL" id="CAL1616681.1"/>
    </source>
</evidence>
<dbReference type="GO" id="GO:0005078">
    <property type="term" value="F:MAP-kinase scaffold activity"/>
    <property type="evidence" value="ECO:0007669"/>
    <property type="project" value="InterPro"/>
</dbReference>
<dbReference type="Gene3D" id="2.130.10.10">
    <property type="entry name" value="YVTN repeat-like/Quinoprotein amine dehydrogenase"/>
    <property type="match status" value="1"/>
</dbReference>
<feature type="compositionally biased region" description="Basic and acidic residues" evidence="1">
    <location>
        <begin position="249"/>
        <end position="287"/>
    </location>
</feature>
<dbReference type="GO" id="GO:0030159">
    <property type="term" value="F:signaling receptor complex adaptor activity"/>
    <property type="evidence" value="ECO:0007669"/>
    <property type="project" value="TreeGrafter"/>
</dbReference>
<dbReference type="InterPro" id="IPR015943">
    <property type="entry name" value="WD40/YVTN_repeat-like_dom_sf"/>
</dbReference>
<evidence type="ECO:0000256" key="1">
    <source>
        <dbReference type="SAM" id="MobiDB-lite"/>
    </source>
</evidence>
<sequence>MSVVHDRVWCGSRNKIYVVHPKAMTIQKCFDAHPRKDSQVRLMAWDGDGIWVSIRLDSTLRLFHAHTHQHLQDVDIEPYVSKMLGTGKLGFSFVRITALTISCQRLWIGTGNGVVISIPLTDAVTKASKGSGPGSVVRVYGDESGEAVHAGTTVPYCSMAHAQLCFHGHRDAVKFFTAVPGQAVPSLSAAEAGESPPETCAQDGGRSTLVMSGGEGYIDFRMGDEEGEGAEGEAPASEDPTEKTRRRRPDGEDPTEKTRRRRPDGEDPTEKTRRRRPNGEDPTEKTPGKTKARQRNTLKTKVRLRAVETAL</sequence>
<dbReference type="SUPFAM" id="SSF50969">
    <property type="entry name" value="YVTN repeat-like/Quinoprotein amine dehydrogenase"/>
    <property type="match status" value="1"/>
</dbReference>
<gene>
    <name evidence="2" type="ORF">KC01_LOCUS42392</name>
</gene>
<dbReference type="GO" id="GO:0008432">
    <property type="term" value="F:JUN kinase binding"/>
    <property type="evidence" value="ECO:0007669"/>
    <property type="project" value="TreeGrafter"/>
</dbReference>
<dbReference type="GO" id="GO:0005737">
    <property type="term" value="C:cytoplasm"/>
    <property type="evidence" value="ECO:0007669"/>
    <property type="project" value="TreeGrafter"/>
</dbReference>
<reference evidence="2 3" key="1">
    <citation type="submission" date="2024-04" db="EMBL/GenBank/DDBJ databases">
        <authorList>
            <person name="Waldvogel A.-M."/>
            <person name="Schoenle A."/>
        </authorList>
    </citation>
    <scope>NUCLEOTIDE SEQUENCE [LARGE SCALE GENOMIC DNA]</scope>
</reference>
<evidence type="ECO:0000313" key="3">
    <source>
        <dbReference type="Proteomes" id="UP001497482"/>
    </source>
</evidence>
<dbReference type="Proteomes" id="UP001497482">
    <property type="component" value="Chromosome 9"/>
</dbReference>
<protein>
    <submittedName>
        <fullName evidence="2">Uncharacterized protein</fullName>
    </submittedName>
</protein>
<dbReference type="PANTHER" id="PTHR13886">
    <property type="entry name" value="JNK/SAPK-ASSOCIATED PROTEIN"/>
    <property type="match status" value="1"/>
</dbReference>
<dbReference type="PANTHER" id="PTHR13886:SF2">
    <property type="entry name" value="C-JUN-AMINO-TERMINAL KINASE-INTERACTING PROTEIN 4"/>
    <property type="match status" value="1"/>
</dbReference>
<dbReference type="GO" id="GO:0016192">
    <property type="term" value="P:vesicle-mediated transport"/>
    <property type="evidence" value="ECO:0007669"/>
    <property type="project" value="TreeGrafter"/>
</dbReference>
<dbReference type="InterPro" id="IPR011044">
    <property type="entry name" value="Quino_amine_DH_bsu"/>
</dbReference>
<proteinExistence type="predicted"/>
<dbReference type="GO" id="GO:0019894">
    <property type="term" value="F:kinesin binding"/>
    <property type="evidence" value="ECO:0007669"/>
    <property type="project" value="TreeGrafter"/>
</dbReference>